<name>A0A507E3R4_9FUNG</name>
<organism evidence="6 7">
    <name type="scientific">Powellomyces hirtus</name>
    <dbReference type="NCBI Taxonomy" id="109895"/>
    <lineage>
        <taxon>Eukaryota</taxon>
        <taxon>Fungi</taxon>
        <taxon>Fungi incertae sedis</taxon>
        <taxon>Chytridiomycota</taxon>
        <taxon>Chytridiomycota incertae sedis</taxon>
        <taxon>Chytridiomycetes</taxon>
        <taxon>Spizellomycetales</taxon>
        <taxon>Powellomycetaceae</taxon>
        <taxon>Powellomyces</taxon>
    </lineage>
</organism>
<dbReference type="Proteomes" id="UP000318582">
    <property type="component" value="Unassembled WGS sequence"/>
</dbReference>
<evidence type="ECO:0000313" key="7">
    <source>
        <dbReference type="Proteomes" id="UP000318582"/>
    </source>
</evidence>
<reference evidence="6 7" key="1">
    <citation type="journal article" date="2019" name="Sci. Rep.">
        <title>Comparative genomics of chytrid fungi reveal insights into the obligate biotrophic and pathogenic lifestyle of Synchytrium endobioticum.</title>
        <authorList>
            <person name="van de Vossenberg B.T.L.H."/>
            <person name="Warris S."/>
            <person name="Nguyen H.D.T."/>
            <person name="van Gent-Pelzer M.P.E."/>
            <person name="Joly D.L."/>
            <person name="van de Geest H.C."/>
            <person name="Bonants P.J.M."/>
            <person name="Smith D.S."/>
            <person name="Levesque C.A."/>
            <person name="van der Lee T.A.J."/>
        </authorList>
    </citation>
    <scope>NUCLEOTIDE SEQUENCE [LARGE SCALE GENOMIC DNA]</scope>
    <source>
        <strain evidence="6 7">CBS 809.83</strain>
    </source>
</reference>
<comment type="caution">
    <text evidence="6">The sequence shown here is derived from an EMBL/GenBank/DDBJ whole genome shotgun (WGS) entry which is preliminary data.</text>
</comment>
<evidence type="ECO:0000256" key="2">
    <source>
        <dbReference type="ARBA" id="ARBA00022692"/>
    </source>
</evidence>
<evidence type="ECO:0000259" key="5">
    <source>
        <dbReference type="Pfam" id="PF04588"/>
    </source>
</evidence>
<evidence type="ECO:0000313" key="6">
    <source>
        <dbReference type="EMBL" id="TPX58361.1"/>
    </source>
</evidence>
<accession>A0A507E3R4</accession>
<keyword evidence="2" id="KW-0812">Transmembrane</keyword>
<feature type="domain" description="HIG1" evidence="5">
    <location>
        <begin position="21"/>
        <end position="72"/>
    </location>
</feature>
<keyword evidence="4" id="KW-0472">Membrane</keyword>
<sequence length="74" mass="8267">MSQPSPSQEGFWARSKRKNEENPFILPAVGLVIYSLYKMSASLLRNDRVGFQQSQRMRVGSQILALAAFSGGMM</sequence>
<dbReference type="Pfam" id="PF04588">
    <property type="entry name" value="HIG_1_N"/>
    <property type="match status" value="1"/>
</dbReference>
<dbReference type="AlphaFoldDB" id="A0A507E3R4"/>
<dbReference type="GO" id="GO:0005739">
    <property type="term" value="C:mitochondrion"/>
    <property type="evidence" value="ECO:0007669"/>
    <property type="project" value="UniProtKB-SubCell"/>
</dbReference>
<dbReference type="EMBL" id="QEAQ01000037">
    <property type="protein sequence ID" value="TPX58361.1"/>
    <property type="molecule type" value="Genomic_DNA"/>
</dbReference>
<gene>
    <name evidence="6" type="ORF">PhCBS80983_g03180</name>
</gene>
<keyword evidence="3" id="KW-1133">Transmembrane helix</keyword>
<evidence type="ECO:0000256" key="4">
    <source>
        <dbReference type="ARBA" id="ARBA00023136"/>
    </source>
</evidence>
<evidence type="ECO:0000256" key="3">
    <source>
        <dbReference type="ARBA" id="ARBA00022989"/>
    </source>
</evidence>
<dbReference type="InterPro" id="IPR007667">
    <property type="entry name" value="Hypoxia_induced_domain"/>
</dbReference>
<evidence type="ECO:0000256" key="1">
    <source>
        <dbReference type="ARBA" id="ARBA00004173"/>
    </source>
</evidence>
<proteinExistence type="predicted"/>
<protein>
    <recommendedName>
        <fullName evidence="5">HIG1 domain-containing protein</fullName>
    </recommendedName>
</protein>
<comment type="subcellular location">
    <subcellularLocation>
        <location evidence="1">Mitochondrion</location>
    </subcellularLocation>
</comment>
<keyword evidence="7" id="KW-1185">Reference proteome</keyword>